<dbReference type="Pfam" id="PF17124">
    <property type="entry name" value="ThiJ_like"/>
    <property type="match status" value="1"/>
</dbReference>
<dbReference type="EMBL" id="SMBU01000040">
    <property type="protein sequence ID" value="TCU88356.1"/>
    <property type="molecule type" value="Genomic_DNA"/>
</dbReference>
<evidence type="ECO:0000313" key="2">
    <source>
        <dbReference type="Proteomes" id="UP000295110"/>
    </source>
</evidence>
<dbReference type="RefSeq" id="WP_132576045.1">
    <property type="nucleotide sequence ID" value="NZ_CBCSGL010000046.1"/>
</dbReference>
<reference evidence="1 2" key="1">
    <citation type="submission" date="2019-03" db="EMBL/GenBank/DDBJ databases">
        <title>Genomic Encyclopedia of Type Strains, Phase IV (KMG-IV): sequencing the most valuable type-strain genomes for metagenomic binning, comparative biology and taxonomic classification.</title>
        <authorList>
            <person name="Goeker M."/>
        </authorList>
    </citation>
    <scope>NUCLEOTIDE SEQUENCE [LARGE SCALE GENOMIC DNA]</scope>
    <source>
        <strain evidence="1 2">DSM 654</strain>
    </source>
</reference>
<sequence length="251" mass="27382">MARILMPLPAEGYDPSETAIPWQLLSERGHGIRFATPDGRPAQVDPRMLDGRDLGLWAPLLRAAAPAVEAHMAMTATAEFQHPRRYAELQATDFDALLLPGGHAPGMKVYLESTELQALVAAQFAADKPVGAICHGVLLAARSLRVDGRSVLHGRRTTGLTRQLEMTAWLMTAAWLGRYYRTYPTPLQTEVATALAHPGDFDVGPPALLRDTAQRPGRGFALRDGHYVSARWPGDAHAFALAFAQMLDEND</sequence>
<name>A0A4R3UJM1_ROSSA</name>
<proteinExistence type="predicted"/>
<dbReference type="InterPro" id="IPR032633">
    <property type="entry name" value="ThiJ-like"/>
</dbReference>
<dbReference type="OrthoDB" id="9792284at2"/>
<protein>
    <submittedName>
        <fullName evidence="1">ThiJ/PfpI family protein</fullName>
    </submittedName>
</protein>
<dbReference type="Proteomes" id="UP000295110">
    <property type="component" value="Unassembled WGS sequence"/>
</dbReference>
<dbReference type="PANTHER" id="PTHR43068">
    <property type="entry name" value="SLR1854 PROTEIN"/>
    <property type="match status" value="1"/>
</dbReference>
<dbReference type="SUPFAM" id="SSF52317">
    <property type="entry name" value="Class I glutamine amidotransferase-like"/>
    <property type="match status" value="1"/>
</dbReference>
<comment type="caution">
    <text evidence="1">The sequence shown here is derived from an EMBL/GenBank/DDBJ whole genome shotgun (WGS) entry which is preliminary data.</text>
</comment>
<dbReference type="InterPro" id="IPR029062">
    <property type="entry name" value="Class_I_gatase-like"/>
</dbReference>
<dbReference type="PANTHER" id="PTHR43068:SF1">
    <property type="entry name" value="SLR1854 PROTEIN"/>
    <property type="match status" value="1"/>
</dbReference>
<dbReference type="Gene3D" id="3.40.50.880">
    <property type="match status" value="1"/>
</dbReference>
<accession>A0A4R3UJM1</accession>
<evidence type="ECO:0000313" key="1">
    <source>
        <dbReference type="EMBL" id="TCU88356.1"/>
    </source>
</evidence>
<dbReference type="AlphaFoldDB" id="A0A4R3UJM1"/>
<organism evidence="1 2">
    <name type="scientific">Roseateles saccharophilus</name>
    <name type="common">Pseudomonas saccharophila</name>
    <dbReference type="NCBI Taxonomy" id="304"/>
    <lineage>
        <taxon>Bacteria</taxon>
        <taxon>Pseudomonadati</taxon>
        <taxon>Pseudomonadota</taxon>
        <taxon>Betaproteobacteria</taxon>
        <taxon>Burkholderiales</taxon>
        <taxon>Sphaerotilaceae</taxon>
        <taxon>Roseateles</taxon>
    </lineage>
</organism>
<gene>
    <name evidence="1" type="ORF">EV671_104027</name>
</gene>
<keyword evidence="2" id="KW-1185">Reference proteome</keyword>